<comment type="caution">
    <text evidence="1">The sequence shown here is derived from an EMBL/GenBank/DDBJ whole genome shotgun (WGS) entry which is preliminary data.</text>
</comment>
<evidence type="ECO:0000313" key="2">
    <source>
        <dbReference type="Proteomes" id="UP000321798"/>
    </source>
</evidence>
<dbReference type="AlphaFoldDB" id="A0A512PIN6"/>
<dbReference type="Proteomes" id="UP000321798">
    <property type="component" value="Unassembled WGS sequence"/>
</dbReference>
<gene>
    <name evidence="1" type="ORF">CSO01_37830</name>
</gene>
<evidence type="ECO:0008006" key="3">
    <source>
        <dbReference type="Google" id="ProtNLM"/>
    </source>
</evidence>
<proteinExistence type="predicted"/>
<sequence length="176" mass="19064">MVRWEQLFDDFEGQIRASRMADARAEVADLVRAERAGILLADRLRAALGRELRLEVDGVDPVEGVLLDATREWLLLATSAVRRALVPTATLVAVAGLDPHVAPAPGQVEARIGLGHALRALARDRAAVRVDVAGRCWLGRVERVGSDHVDLSVGEELRRSTPLAVPFTALRVVSTL</sequence>
<keyword evidence="2" id="KW-1185">Reference proteome</keyword>
<name>A0A512PIN6_9CELL</name>
<reference evidence="1 2" key="1">
    <citation type="submission" date="2019-07" db="EMBL/GenBank/DDBJ databases">
        <title>Whole genome shotgun sequence of Cellulomonas soli NBRC 109434.</title>
        <authorList>
            <person name="Hosoyama A."/>
            <person name="Uohara A."/>
            <person name="Ohji S."/>
            <person name="Ichikawa N."/>
        </authorList>
    </citation>
    <scope>NUCLEOTIDE SEQUENCE [LARGE SCALE GENOMIC DNA]</scope>
    <source>
        <strain evidence="1 2">NBRC 109434</strain>
    </source>
</reference>
<dbReference type="EMBL" id="BKAL01000021">
    <property type="protein sequence ID" value="GEP71068.1"/>
    <property type="molecule type" value="Genomic_DNA"/>
</dbReference>
<accession>A0A512PIN6</accession>
<organism evidence="1 2">
    <name type="scientific">Cellulomonas soli</name>
    <dbReference type="NCBI Taxonomy" id="931535"/>
    <lineage>
        <taxon>Bacteria</taxon>
        <taxon>Bacillati</taxon>
        <taxon>Actinomycetota</taxon>
        <taxon>Actinomycetes</taxon>
        <taxon>Micrococcales</taxon>
        <taxon>Cellulomonadaceae</taxon>
        <taxon>Cellulomonas</taxon>
    </lineage>
</organism>
<evidence type="ECO:0000313" key="1">
    <source>
        <dbReference type="EMBL" id="GEP71068.1"/>
    </source>
</evidence>
<protein>
    <recommendedName>
        <fullName evidence="3">Fis family transcriptional regulator</fullName>
    </recommendedName>
</protein>